<feature type="domain" description="Phage capsid-like C-terminal" evidence="2">
    <location>
        <begin position="161"/>
        <end position="429"/>
    </location>
</feature>
<name>A0ABW2Z8J0_9FLAO</name>
<dbReference type="InterPro" id="IPR024455">
    <property type="entry name" value="Phage_capsid"/>
</dbReference>
<protein>
    <submittedName>
        <fullName evidence="3">Phage major capsid protein</fullName>
    </submittedName>
</protein>
<reference evidence="4" key="1">
    <citation type="journal article" date="2019" name="Int. J. Syst. Evol. Microbiol.">
        <title>The Global Catalogue of Microorganisms (GCM) 10K type strain sequencing project: providing services to taxonomists for standard genome sequencing and annotation.</title>
        <authorList>
            <consortium name="The Broad Institute Genomics Platform"/>
            <consortium name="The Broad Institute Genome Sequencing Center for Infectious Disease"/>
            <person name="Wu L."/>
            <person name="Ma J."/>
        </authorList>
    </citation>
    <scope>NUCLEOTIDE SEQUENCE [LARGE SCALE GENOMIC DNA]</scope>
    <source>
        <strain evidence="4">CCUG 60022</strain>
    </source>
</reference>
<dbReference type="SUPFAM" id="SSF56563">
    <property type="entry name" value="Major capsid protein gp5"/>
    <property type="match status" value="1"/>
</dbReference>
<sequence length="434" mass="46356">MKTSKQLKEQRASLVTEQQGFVTLAKSEKREFTPEEETRFDAIQEELKTLDAQIKRAEAAEALELRLAATNGETVGESEQKEKRKMLKDYSLHRALRSQLQGGKLEGVEAEYDQEMRAAAKAAGVAIQGVAIPNGAEKRDTAQTVTQDAGAYGANLVGTQTMGIIDQLRPKPILEQMGATYLRGLTGKVEFPTNDGGIVATWEGERDTVAPTKNAYGKISMDPKRLSATVQVSLQNLIQSTPNLEAMTASDIRLATQLAIDIAGINGSGVGNVPLGILNAPGTFAVVGGTDGAAPTWANVVGMETGIYNVNAEAANMGYLINPVTKGKLKTTKHEAGDLGYLMTPANEINGYKVGVSTLVPSDLDKGTSVGVCSAAIFGNFADLLIGEWGFYDMVVDNITGKKAGIIEITVNQFIDILVKRAKSFAVVKDWLTA</sequence>
<evidence type="ECO:0000259" key="2">
    <source>
        <dbReference type="Pfam" id="PF05065"/>
    </source>
</evidence>
<dbReference type="RefSeq" id="WP_386783535.1">
    <property type="nucleotide sequence ID" value="NZ_JBHTIC010000020.1"/>
</dbReference>
<dbReference type="Pfam" id="PF05065">
    <property type="entry name" value="Phage_capsid"/>
    <property type="match status" value="1"/>
</dbReference>
<dbReference type="InterPro" id="IPR054612">
    <property type="entry name" value="Phage_capsid-like_C"/>
</dbReference>
<dbReference type="Proteomes" id="UP001597032">
    <property type="component" value="Unassembled WGS sequence"/>
</dbReference>
<evidence type="ECO:0000256" key="1">
    <source>
        <dbReference type="ARBA" id="ARBA00004328"/>
    </source>
</evidence>
<evidence type="ECO:0000313" key="4">
    <source>
        <dbReference type="Proteomes" id="UP001597032"/>
    </source>
</evidence>
<accession>A0ABW2Z8J0</accession>
<evidence type="ECO:0000313" key="3">
    <source>
        <dbReference type="EMBL" id="MFD0762988.1"/>
    </source>
</evidence>
<proteinExistence type="predicted"/>
<comment type="caution">
    <text evidence="3">The sequence shown here is derived from an EMBL/GenBank/DDBJ whole genome shotgun (WGS) entry which is preliminary data.</text>
</comment>
<comment type="subcellular location">
    <subcellularLocation>
        <location evidence="1">Virion</location>
    </subcellularLocation>
</comment>
<dbReference type="NCBIfam" id="TIGR01554">
    <property type="entry name" value="major_cap_HK97"/>
    <property type="match status" value="1"/>
</dbReference>
<gene>
    <name evidence="3" type="ORF">ACFQZW_12930</name>
</gene>
<organism evidence="3 4">
    <name type="scientific">Lutibacter aestuarii</name>
    <dbReference type="NCBI Taxonomy" id="861111"/>
    <lineage>
        <taxon>Bacteria</taxon>
        <taxon>Pseudomonadati</taxon>
        <taxon>Bacteroidota</taxon>
        <taxon>Flavobacteriia</taxon>
        <taxon>Flavobacteriales</taxon>
        <taxon>Flavobacteriaceae</taxon>
        <taxon>Lutibacter</taxon>
    </lineage>
</organism>
<dbReference type="EMBL" id="JBHTIC010000020">
    <property type="protein sequence ID" value="MFD0762988.1"/>
    <property type="molecule type" value="Genomic_DNA"/>
</dbReference>
<keyword evidence="4" id="KW-1185">Reference proteome</keyword>
<dbReference type="Gene3D" id="3.30.2400.10">
    <property type="entry name" value="Major capsid protein gp5"/>
    <property type="match status" value="1"/>
</dbReference>